<gene>
    <name evidence="3" type="ORF">MU1_38830</name>
</gene>
<evidence type="ECO:0000256" key="2">
    <source>
        <dbReference type="SAM" id="Phobius"/>
    </source>
</evidence>
<organism evidence="3 4">
    <name type="scientific">Paenibacillus glycanilyticus</name>
    <dbReference type="NCBI Taxonomy" id="126569"/>
    <lineage>
        <taxon>Bacteria</taxon>
        <taxon>Bacillati</taxon>
        <taxon>Bacillota</taxon>
        <taxon>Bacilli</taxon>
        <taxon>Bacillales</taxon>
        <taxon>Paenibacillaceae</taxon>
        <taxon>Paenibacillus</taxon>
    </lineage>
</organism>
<feature type="compositionally biased region" description="Basic and acidic residues" evidence="1">
    <location>
        <begin position="76"/>
        <end position="86"/>
    </location>
</feature>
<feature type="transmembrane region" description="Helical" evidence="2">
    <location>
        <begin position="198"/>
        <end position="217"/>
    </location>
</feature>
<feature type="region of interest" description="Disordered" evidence="1">
    <location>
        <begin position="71"/>
        <end position="124"/>
    </location>
</feature>
<keyword evidence="2" id="KW-1133">Transmembrane helix</keyword>
<sequence>MNKNNRITYRFDRAGQTIDDNSRKENNAKPQTVPVRDPGKPSNIVPLYSSTEYEQAASPFSPWMSPFQEDVSALEDLIRETEEKPKAVPAPAPTSERKQSEIPQPPIPQPEEAQQSAEWHPRKRVHAEVMQGNAVKPQPEAISKAPVQPEKPIAAQQRAVDASSEEQHFPEVELETDSAKRWSGPVHKYSAPPSWIKVFLSVAGALATGALFGYLLLNLFTNMPDQTKGTNDNPANPVNGTVSNNPTASPANGKTNTNKGTNVAPTAGQVKLDIPAQTYQLLQYGVFSNAEGSDAAIKELTDKGLAAAGLKTADDYRVYAGMAIDRGKAMTLSNDLGEDVPVYIKQVDVEVPQQFPFAGDAKAATAFMNNTISLISMLDELSLTQLEQTDLSPLSSAAADAWQAEHQQWTASVKAMQAGVTDEAGKAFLIKLIQSMNTAAKSLQEYDKKPSQSHLWAVQDAVMEAVVTQKEWYDAIRAL</sequence>
<feature type="region of interest" description="Disordered" evidence="1">
    <location>
        <begin position="228"/>
        <end position="264"/>
    </location>
</feature>
<name>A0ABQ6GFB0_9BACL</name>
<reference evidence="3 4" key="1">
    <citation type="submission" date="2023-03" db="EMBL/GenBank/DDBJ databases">
        <title>Draft genome sequence of the bacteria which degrade cell wall of Tricholomamatutake.</title>
        <authorList>
            <person name="Konishi Y."/>
            <person name="Fukuta Y."/>
            <person name="Shirasaka N."/>
        </authorList>
    </citation>
    <scope>NUCLEOTIDE SEQUENCE [LARGE SCALE GENOMIC DNA]</scope>
    <source>
        <strain evidence="4">mu1</strain>
    </source>
</reference>
<proteinExistence type="predicted"/>
<dbReference type="Proteomes" id="UP001157114">
    <property type="component" value="Unassembled WGS sequence"/>
</dbReference>
<feature type="compositionally biased region" description="Polar residues" evidence="1">
    <location>
        <begin position="228"/>
        <end position="250"/>
    </location>
</feature>
<protein>
    <recommendedName>
        <fullName evidence="5">SPOR domain-containing protein</fullName>
    </recommendedName>
</protein>
<evidence type="ECO:0000313" key="3">
    <source>
        <dbReference type="EMBL" id="GLX69538.1"/>
    </source>
</evidence>
<dbReference type="SUPFAM" id="SSF110997">
    <property type="entry name" value="Sporulation related repeat"/>
    <property type="match status" value="1"/>
</dbReference>
<keyword evidence="4" id="KW-1185">Reference proteome</keyword>
<dbReference type="EMBL" id="BSSQ01000015">
    <property type="protein sequence ID" value="GLX69538.1"/>
    <property type="molecule type" value="Genomic_DNA"/>
</dbReference>
<accession>A0ABQ6GFB0</accession>
<keyword evidence="2" id="KW-0812">Transmembrane</keyword>
<keyword evidence="2" id="KW-0472">Membrane</keyword>
<evidence type="ECO:0000313" key="4">
    <source>
        <dbReference type="Proteomes" id="UP001157114"/>
    </source>
</evidence>
<comment type="caution">
    <text evidence="3">The sequence shown here is derived from an EMBL/GenBank/DDBJ whole genome shotgun (WGS) entry which is preliminary data.</text>
</comment>
<dbReference type="RefSeq" id="WP_284240318.1">
    <property type="nucleotide sequence ID" value="NZ_BSSQ01000015.1"/>
</dbReference>
<evidence type="ECO:0008006" key="5">
    <source>
        <dbReference type="Google" id="ProtNLM"/>
    </source>
</evidence>
<feature type="region of interest" description="Disordered" evidence="1">
    <location>
        <begin position="1"/>
        <end position="49"/>
    </location>
</feature>
<feature type="compositionally biased region" description="Low complexity" evidence="1">
    <location>
        <begin position="252"/>
        <end position="262"/>
    </location>
</feature>
<dbReference type="InterPro" id="IPR036680">
    <property type="entry name" value="SPOR-like_sf"/>
</dbReference>
<evidence type="ECO:0000256" key="1">
    <source>
        <dbReference type="SAM" id="MobiDB-lite"/>
    </source>
</evidence>